<dbReference type="GO" id="GO:0042781">
    <property type="term" value="F:3'-tRNA processing endoribonuclease activity"/>
    <property type="evidence" value="ECO:0007669"/>
    <property type="project" value="TreeGrafter"/>
</dbReference>
<dbReference type="Gene3D" id="3.30.230.10">
    <property type="match status" value="1"/>
</dbReference>
<evidence type="ECO:0000256" key="6">
    <source>
        <dbReference type="HAMAP-Rule" id="MF_00227"/>
    </source>
</evidence>
<dbReference type="NCBIfam" id="TIGR00188">
    <property type="entry name" value="rnpA"/>
    <property type="match status" value="1"/>
</dbReference>
<dbReference type="GO" id="GO:0004526">
    <property type="term" value="F:ribonuclease P activity"/>
    <property type="evidence" value="ECO:0007669"/>
    <property type="project" value="UniProtKB-UniRule"/>
</dbReference>
<dbReference type="GO" id="GO:0030677">
    <property type="term" value="C:ribonuclease P complex"/>
    <property type="evidence" value="ECO:0007669"/>
    <property type="project" value="TreeGrafter"/>
</dbReference>
<dbReference type="EC" id="3.1.26.5" evidence="6 7"/>
<comment type="similarity">
    <text evidence="6">Belongs to the RnpA family.</text>
</comment>
<dbReference type="Pfam" id="PF00825">
    <property type="entry name" value="Ribonuclease_P"/>
    <property type="match status" value="1"/>
</dbReference>
<proteinExistence type="inferred from homology"/>
<evidence type="ECO:0000256" key="5">
    <source>
        <dbReference type="ARBA" id="ARBA00022884"/>
    </source>
</evidence>
<reference evidence="8 9" key="1">
    <citation type="submission" date="2017-05" db="EMBL/GenBank/DDBJ databases">
        <authorList>
            <person name="Varghese N."/>
            <person name="Submissions S."/>
        </authorList>
    </citation>
    <scope>NUCLEOTIDE SEQUENCE [LARGE SCALE GENOMIC DNA]</scope>
    <source>
        <strain evidence="8 9">DSM 21985</strain>
    </source>
</reference>
<dbReference type="GO" id="GO:0001682">
    <property type="term" value="P:tRNA 5'-leader removal"/>
    <property type="evidence" value="ECO:0007669"/>
    <property type="project" value="UniProtKB-UniRule"/>
</dbReference>
<dbReference type="PANTHER" id="PTHR33992:SF1">
    <property type="entry name" value="RIBONUCLEASE P PROTEIN COMPONENT"/>
    <property type="match status" value="1"/>
</dbReference>
<dbReference type="HAMAP" id="MF_00227">
    <property type="entry name" value="RNase_P"/>
    <property type="match status" value="1"/>
</dbReference>
<dbReference type="InterPro" id="IPR000100">
    <property type="entry name" value="RNase_P"/>
</dbReference>
<evidence type="ECO:0000256" key="7">
    <source>
        <dbReference type="NCBIfam" id="TIGR00188"/>
    </source>
</evidence>
<protein>
    <recommendedName>
        <fullName evidence="6 7">Ribonuclease P protein component</fullName>
        <shortName evidence="6">RNase P protein</shortName>
        <shortName evidence="6">RNaseP protein</shortName>
        <ecNumber evidence="6 7">3.1.26.5</ecNumber>
    </recommendedName>
    <alternativeName>
        <fullName evidence="6">Protein C5</fullName>
    </alternativeName>
</protein>
<sequence>MRRKEQRSNLSITDSTERRFNLPKSHRLSGKKNFEELFNSSSFFATSKITLRFVIHSEASRKFLAGFIAPKRIGNAVERVRVKRLLREAYRLNQHLITDLSPSCTFAVHYAFVARHSDIDFKAAQKDVSYLLRKLREHVISKTSAQ</sequence>
<dbReference type="PANTHER" id="PTHR33992">
    <property type="entry name" value="RIBONUCLEASE P PROTEIN COMPONENT"/>
    <property type="match status" value="1"/>
</dbReference>
<comment type="catalytic activity">
    <reaction evidence="6">
        <text>Endonucleolytic cleavage of RNA, removing 5'-extranucleotides from tRNA precursor.</text>
        <dbReference type="EC" id="3.1.26.5"/>
    </reaction>
</comment>
<dbReference type="InterPro" id="IPR014721">
    <property type="entry name" value="Ribsml_uS5_D2-typ_fold_subgr"/>
</dbReference>
<keyword evidence="5 6" id="KW-0694">RNA-binding</keyword>
<evidence type="ECO:0000313" key="8">
    <source>
        <dbReference type="EMBL" id="SMO58382.1"/>
    </source>
</evidence>
<dbReference type="GO" id="GO:0000049">
    <property type="term" value="F:tRNA binding"/>
    <property type="evidence" value="ECO:0007669"/>
    <property type="project" value="UniProtKB-UniRule"/>
</dbReference>
<keyword evidence="2 6" id="KW-0540">Nuclease</keyword>
<keyword evidence="9" id="KW-1185">Reference proteome</keyword>
<keyword evidence="4 6" id="KW-0378">Hydrolase</keyword>
<keyword evidence="3 6" id="KW-0255">Endonuclease</keyword>
<evidence type="ECO:0000256" key="2">
    <source>
        <dbReference type="ARBA" id="ARBA00022722"/>
    </source>
</evidence>
<name>A0A521CG54_9BACT</name>
<evidence type="ECO:0000256" key="4">
    <source>
        <dbReference type="ARBA" id="ARBA00022801"/>
    </source>
</evidence>
<dbReference type="InterPro" id="IPR020568">
    <property type="entry name" value="Ribosomal_Su5_D2-typ_SF"/>
</dbReference>
<evidence type="ECO:0000313" key="9">
    <source>
        <dbReference type="Proteomes" id="UP000317557"/>
    </source>
</evidence>
<comment type="subunit">
    <text evidence="6">Consists of a catalytic RNA component (M1 or rnpB) and a protein subunit.</text>
</comment>
<dbReference type="EMBL" id="FXTP01000005">
    <property type="protein sequence ID" value="SMO58382.1"/>
    <property type="molecule type" value="Genomic_DNA"/>
</dbReference>
<comment type="function">
    <text evidence="6">RNaseP catalyzes the removal of the 5'-leader sequence from pre-tRNA to produce the mature 5'-terminus. It can also cleave other RNA substrates such as 4.5S RNA. The protein component plays an auxiliary but essential role in vivo by binding to the 5'-leader sequence and broadening the substrate specificity of the ribozyme.</text>
</comment>
<keyword evidence="1 6" id="KW-0819">tRNA processing</keyword>
<dbReference type="OrthoDB" id="1524972at2"/>
<dbReference type="SUPFAM" id="SSF54211">
    <property type="entry name" value="Ribosomal protein S5 domain 2-like"/>
    <property type="match status" value="1"/>
</dbReference>
<dbReference type="Proteomes" id="UP000317557">
    <property type="component" value="Unassembled WGS sequence"/>
</dbReference>
<dbReference type="AlphaFoldDB" id="A0A521CG54"/>
<gene>
    <name evidence="6" type="primary">rnpA</name>
    <name evidence="8" type="ORF">SAMN06265219_105129</name>
</gene>
<evidence type="ECO:0000256" key="1">
    <source>
        <dbReference type="ARBA" id="ARBA00022694"/>
    </source>
</evidence>
<evidence type="ECO:0000256" key="3">
    <source>
        <dbReference type="ARBA" id="ARBA00022759"/>
    </source>
</evidence>
<accession>A0A521CG54</accession>
<organism evidence="8 9">
    <name type="scientific">Gracilimonas mengyeensis</name>
    <dbReference type="NCBI Taxonomy" id="1302730"/>
    <lineage>
        <taxon>Bacteria</taxon>
        <taxon>Pseudomonadati</taxon>
        <taxon>Balneolota</taxon>
        <taxon>Balneolia</taxon>
        <taxon>Balneolales</taxon>
        <taxon>Balneolaceae</taxon>
        <taxon>Gracilimonas</taxon>
    </lineage>
</organism>
<dbReference type="RefSeq" id="WP_142453954.1">
    <property type="nucleotide sequence ID" value="NZ_FXTP01000005.1"/>
</dbReference>